<comment type="caution">
    <text evidence="1">The sequence shown here is derived from an EMBL/GenBank/DDBJ whole genome shotgun (WGS) entry which is preliminary data.</text>
</comment>
<dbReference type="Proteomes" id="UP000499080">
    <property type="component" value="Unassembled WGS sequence"/>
</dbReference>
<evidence type="ECO:0000313" key="1">
    <source>
        <dbReference type="EMBL" id="GBM70937.1"/>
    </source>
</evidence>
<evidence type="ECO:0008006" key="3">
    <source>
        <dbReference type="Google" id="ProtNLM"/>
    </source>
</evidence>
<name>A0A4Y2HZI6_ARAVE</name>
<dbReference type="EMBL" id="BGPR01002284">
    <property type="protein sequence ID" value="GBM70937.1"/>
    <property type="molecule type" value="Genomic_DNA"/>
</dbReference>
<organism evidence="1 2">
    <name type="scientific">Araneus ventricosus</name>
    <name type="common">Orbweaver spider</name>
    <name type="synonym">Epeira ventricosa</name>
    <dbReference type="NCBI Taxonomy" id="182803"/>
    <lineage>
        <taxon>Eukaryota</taxon>
        <taxon>Metazoa</taxon>
        <taxon>Ecdysozoa</taxon>
        <taxon>Arthropoda</taxon>
        <taxon>Chelicerata</taxon>
        <taxon>Arachnida</taxon>
        <taxon>Araneae</taxon>
        <taxon>Araneomorphae</taxon>
        <taxon>Entelegynae</taxon>
        <taxon>Araneoidea</taxon>
        <taxon>Araneidae</taxon>
        <taxon>Araneus</taxon>
    </lineage>
</organism>
<keyword evidence="2" id="KW-1185">Reference proteome</keyword>
<accession>A0A4Y2HZI6</accession>
<dbReference type="AlphaFoldDB" id="A0A4Y2HZI6"/>
<reference evidence="1 2" key="1">
    <citation type="journal article" date="2019" name="Sci. Rep.">
        <title>Orb-weaving spider Araneus ventricosus genome elucidates the spidroin gene catalogue.</title>
        <authorList>
            <person name="Kono N."/>
            <person name="Nakamura H."/>
            <person name="Ohtoshi R."/>
            <person name="Moran D.A.P."/>
            <person name="Shinohara A."/>
            <person name="Yoshida Y."/>
            <person name="Fujiwara M."/>
            <person name="Mori M."/>
            <person name="Tomita M."/>
            <person name="Arakawa K."/>
        </authorList>
    </citation>
    <scope>NUCLEOTIDE SEQUENCE [LARGE SCALE GENOMIC DNA]</scope>
</reference>
<evidence type="ECO:0000313" key="2">
    <source>
        <dbReference type="Proteomes" id="UP000499080"/>
    </source>
</evidence>
<gene>
    <name evidence="1" type="ORF">AVEN_111994_1</name>
</gene>
<protein>
    <recommendedName>
        <fullName evidence="3">PiggyBac transposable element-derived protein domain-containing protein</fullName>
    </recommendedName>
</protein>
<sequence>MKFLTTEEASDYLMSLVDDESDDIDPEIIILPPDTDIATDDEEIDDAYTSIKHSHTAGTIEILKEKNDAEFIQHLNGQIVHRNFHQLLNHFTLNIIRK</sequence>
<proteinExistence type="predicted"/>